<organism evidence="1">
    <name type="scientific">marine metagenome</name>
    <dbReference type="NCBI Taxonomy" id="408172"/>
    <lineage>
        <taxon>unclassified sequences</taxon>
        <taxon>metagenomes</taxon>
        <taxon>ecological metagenomes</taxon>
    </lineage>
</organism>
<dbReference type="AlphaFoldDB" id="A0A383CD22"/>
<protein>
    <submittedName>
        <fullName evidence="1">Uncharacterized protein</fullName>
    </submittedName>
</protein>
<reference evidence="1" key="1">
    <citation type="submission" date="2018-05" db="EMBL/GenBank/DDBJ databases">
        <authorList>
            <person name="Lanie J.A."/>
            <person name="Ng W.-L."/>
            <person name="Kazmierczak K.M."/>
            <person name="Andrzejewski T.M."/>
            <person name="Davidsen T.M."/>
            <person name="Wayne K.J."/>
            <person name="Tettelin H."/>
            <person name="Glass J.I."/>
            <person name="Rusch D."/>
            <person name="Podicherti R."/>
            <person name="Tsui H.-C.T."/>
            <person name="Winkler M.E."/>
        </authorList>
    </citation>
    <scope>NUCLEOTIDE SEQUENCE</scope>
</reference>
<proteinExistence type="predicted"/>
<gene>
    <name evidence="1" type="ORF">METZ01_LOCUS482915</name>
</gene>
<name>A0A383CD22_9ZZZZ</name>
<evidence type="ECO:0000313" key="1">
    <source>
        <dbReference type="EMBL" id="SVE30061.1"/>
    </source>
</evidence>
<dbReference type="EMBL" id="UINC01207807">
    <property type="protein sequence ID" value="SVE30061.1"/>
    <property type="molecule type" value="Genomic_DNA"/>
</dbReference>
<sequence length="230" mass="23051">MAFSIIQREVIEDDAVNAAKVEDGTIVAADIAAGSITNADVKSDAAIATSKITGLATSATTDTTNASNIASGTLPTARLDTGTTANKIVILDGNAKLPAISGASLTGIESATKSASDPVVTTNPSGGLGTKWINTTSGEVYICTDATAGANVWTNVGAGSGDIIPYFWQGTQYGIKSGGYGGHPVGSNRLDTIEYFSFTSDGNSVDGGGNLTVARSATGAGKSFTHGYTA</sequence>
<accession>A0A383CD22</accession>
<feature type="non-terminal residue" evidence="1">
    <location>
        <position position="230"/>
    </location>
</feature>